<protein>
    <submittedName>
        <fullName evidence="1">TniB family NTP-binding protein</fullName>
    </submittedName>
</protein>
<proteinExistence type="predicted"/>
<accession>A0ABS9JY88</accession>
<organism evidence="1 2">
    <name type="scientific">Dechloromonas hankyongensis</name>
    <dbReference type="NCBI Taxonomy" id="2908002"/>
    <lineage>
        <taxon>Bacteria</taxon>
        <taxon>Pseudomonadati</taxon>
        <taxon>Pseudomonadota</taxon>
        <taxon>Betaproteobacteria</taxon>
        <taxon>Rhodocyclales</taxon>
        <taxon>Azonexaceae</taxon>
        <taxon>Dechloromonas</taxon>
    </lineage>
</organism>
<name>A0ABS9JY88_9RHOO</name>
<evidence type="ECO:0000313" key="2">
    <source>
        <dbReference type="Proteomes" id="UP001165384"/>
    </source>
</evidence>
<dbReference type="SUPFAM" id="SSF52540">
    <property type="entry name" value="P-loop containing nucleoside triphosphate hydrolases"/>
    <property type="match status" value="1"/>
</dbReference>
<keyword evidence="2" id="KW-1185">Reference proteome</keyword>
<dbReference type="Gene3D" id="3.40.50.300">
    <property type="entry name" value="P-loop containing nucleotide triphosphate hydrolases"/>
    <property type="match status" value="1"/>
</dbReference>
<gene>
    <name evidence="1" type="ORF">LZ012_02530</name>
</gene>
<dbReference type="InterPro" id="IPR008868">
    <property type="entry name" value="TniB"/>
</dbReference>
<evidence type="ECO:0000313" key="1">
    <source>
        <dbReference type="EMBL" id="MCG2575868.1"/>
    </source>
</evidence>
<reference evidence="1" key="1">
    <citation type="submission" date="2022-01" db="EMBL/GenBank/DDBJ databases">
        <authorList>
            <person name="Jo J.-H."/>
            <person name="Im W.-T."/>
        </authorList>
    </citation>
    <scope>NUCLEOTIDE SEQUENCE</scope>
    <source>
        <strain evidence="1">XY25</strain>
    </source>
</reference>
<sequence length="305" mass="34562">MSDQSATMDQVGAHLAKIARQMLERSTKERVDFVKRDSWIPYQAAEDILHQLEDLFTHPKVARMPFLAICSRTNNGKSRILDYFLEQHRPDDNPAGCAIHLPVLRIQCPGLPDESRLYDEIFRRVFVKVRPSMSAKDKQSMVFGILSDIDVGMLIIDEVNFAESGTIAKQKTFLNALRSLSIELKIPVAMAGTEEMMRVIRTVPAFENRAIPAYLPLWQCDLAFRELLASFERIIPLKYPSGLSKKKFATLLHCRCEGTIGELKLLLGKLTKLAIDTGLERITDEMVDVCGYKSPSVRLRERAPL</sequence>
<comment type="caution">
    <text evidence="1">The sequence shown here is derived from an EMBL/GenBank/DDBJ whole genome shotgun (WGS) entry which is preliminary data.</text>
</comment>
<dbReference type="InterPro" id="IPR027417">
    <property type="entry name" value="P-loop_NTPase"/>
</dbReference>
<dbReference type="RefSeq" id="WP_275707232.1">
    <property type="nucleotide sequence ID" value="NZ_JAKLTN010000001.1"/>
</dbReference>
<dbReference type="Proteomes" id="UP001165384">
    <property type="component" value="Unassembled WGS sequence"/>
</dbReference>
<dbReference type="EMBL" id="JAKLTN010000001">
    <property type="protein sequence ID" value="MCG2575868.1"/>
    <property type="molecule type" value="Genomic_DNA"/>
</dbReference>
<dbReference type="Pfam" id="PF05621">
    <property type="entry name" value="TniB"/>
    <property type="match status" value="1"/>
</dbReference>